<accession>A0A9X2MW68</accession>
<sequence>MNLKKLSITDRAIFILGLTLAGVITFVLVAGVALALLKMYLDLRQKNGKGRAVMIRSEATRSDAAASDPEDSPSSDERVLLDSPEQDDSR</sequence>
<evidence type="ECO:0000256" key="2">
    <source>
        <dbReference type="SAM" id="Phobius"/>
    </source>
</evidence>
<keyword evidence="2" id="KW-0812">Transmembrane</keyword>
<gene>
    <name evidence="3" type="ORF">NQZ67_29405</name>
</gene>
<proteinExistence type="predicted"/>
<feature type="region of interest" description="Disordered" evidence="1">
    <location>
        <begin position="58"/>
        <end position="90"/>
    </location>
</feature>
<keyword evidence="2" id="KW-0472">Membrane</keyword>
<keyword evidence="4" id="KW-1185">Reference proteome</keyword>
<dbReference type="Proteomes" id="UP001141950">
    <property type="component" value="Unassembled WGS sequence"/>
</dbReference>
<feature type="transmembrane region" description="Helical" evidence="2">
    <location>
        <begin position="12"/>
        <end position="37"/>
    </location>
</feature>
<dbReference type="RefSeq" id="WP_257452998.1">
    <property type="nucleotide sequence ID" value="NZ_JANIPJ010000040.1"/>
</dbReference>
<reference evidence="3" key="1">
    <citation type="submission" date="2022-08" db="EMBL/GenBank/DDBJ databases">
        <title>The genomic sequence of strain Paenibacillus sp. SCIV0701.</title>
        <authorList>
            <person name="Zhao H."/>
        </authorList>
    </citation>
    <scope>NUCLEOTIDE SEQUENCE</scope>
    <source>
        <strain evidence="3">SCIV0701</strain>
    </source>
</reference>
<keyword evidence="2" id="KW-1133">Transmembrane helix</keyword>
<evidence type="ECO:0000313" key="3">
    <source>
        <dbReference type="EMBL" id="MCR2807999.1"/>
    </source>
</evidence>
<dbReference type="EMBL" id="JANIPJ010000040">
    <property type="protein sequence ID" value="MCR2807999.1"/>
    <property type="molecule type" value="Genomic_DNA"/>
</dbReference>
<evidence type="ECO:0000313" key="4">
    <source>
        <dbReference type="Proteomes" id="UP001141950"/>
    </source>
</evidence>
<organism evidence="3 4">
    <name type="scientific">Paenibacillus soyae</name>
    <dbReference type="NCBI Taxonomy" id="2969249"/>
    <lineage>
        <taxon>Bacteria</taxon>
        <taxon>Bacillati</taxon>
        <taxon>Bacillota</taxon>
        <taxon>Bacilli</taxon>
        <taxon>Bacillales</taxon>
        <taxon>Paenibacillaceae</taxon>
        <taxon>Paenibacillus</taxon>
    </lineage>
</organism>
<dbReference type="AlphaFoldDB" id="A0A9X2MW68"/>
<evidence type="ECO:0000256" key="1">
    <source>
        <dbReference type="SAM" id="MobiDB-lite"/>
    </source>
</evidence>
<protein>
    <submittedName>
        <fullName evidence="3">Uncharacterized protein</fullName>
    </submittedName>
</protein>
<name>A0A9X2MW68_9BACL</name>
<comment type="caution">
    <text evidence="3">The sequence shown here is derived from an EMBL/GenBank/DDBJ whole genome shotgun (WGS) entry which is preliminary data.</text>
</comment>